<evidence type="ECO:0000256" key="2">
    <source>
        <dbReference type="SAM" id="SignalP"/>
    </source>
</evidence>
<proteinExistence type="predicted"/>
<comment type="caution">
    <text evidence="3">The sequence shown here is derived from an EMBL/GenBank/DDBJ whole genome shotgun (WGS) entry which is preliminary data.</text>
</comment>
<dbReference type="AlphaFoldDB" id="A0AAD6UUY8"/>
<sequence length="264" mass="28062">MQFKLQLLACIGALFTVASAQDSEYCVTILAGSICPVGYQVCGPVIVGQTKCCPTYQKEILFESHGPYSAPESAPPVNLHQLSRSAITDHGRAPDPCIGAVGQAARGRRQAGRRAVGIRRREVEVGGPRAVRRGRRTAEGGGRWAGQALGGGGRGRRREAGSETGGRWQKAGDAAGGGKRDRRRAKQEAAGSRRNRRREAGDTVATGGRRWATGGWNRRRAADRRRGQAAGQATSQSDIGCGRRDGQLASWPAHGRGVAGTWDN</sequence>
<evidence type="ECO:0000313" key="4">
    <source>
        <dbReference type="Proteomes" id="UP001219525"/>
    </source>
</evidence>
<name>A0AAD6UUY8_9AGAR</name>
<accession>A0AAD6UUY8</accession>
<organism evidence="3 4">
    <name type="scientific">Mycena pura</name>
    <dbReference type="NCBI Taxonomy" id="153505"/>
    <lineage>
        <taxon>Eukaryota</taxon>
        <taxon>Fungi</taxon>
        <taxon>Dikarya</taxon>
        <taxon>Basidiomycota</taxon>
        <taxon>Agaricomycotina</taxon>
        <taxon>Agaricomycetes</taxon>
        <taxon>Agaricomycetidae</taxon>
        <taxon>Agaricales</taxon>
        <taxon>Marasmiineae</taxon>
        <taxon>Mycenaceae</taxon>
        <taxon>Mycena</taxon>
    </lineage>
</organism>
<dbReference type="Proteomes" id="UP001219525">
    <property type="component" value="Unassembled WGS sequence"/>
</dbReference>
<feature type="signal peptide" evidence="2">
    <location>
        <begin position="1"/>
        <end position="20"/>
    </location>
</feature>
<evidence type="ECO:0000256" key="1">
    <source>
        <dbReference type="SAM" id="MobiDB-lite"/>
    </source>
</evidence>
<feature type="region of interest" description="Disordered" evidence="1">
    <location>
        <begin position="127"/>
        <end position="264"/>
    </location>
</feature>
<gene>
    <name evidence="3" type="ORF">GGX14DRAFT_405981</name>
</gene>
<dbReference type="EMBL" id="JARJCW010000114">
    <property type="protein sequence ID" value="KAJ7192924.1"/>
    <property type="molecule type" value="Genomic_DNA"/>
</dbReference>
<protein>
    <submittedName>
        <fullName evidence="3">Uncharacterized protein</fullName>
    </submittedName>
</protein>
<evidence type="ECO:0000313" key="3">
    <source>
        <dbReference type="EMBL" id="KAJ7192924.1"/>
    </source>
</evidence>
<keyword evidence="2" id="KW-0732">Signal</keyword>
<feature type="compositionally biased region" description="Gly residues" evidence="1">
    <location>
        <begin position="139"/>
        <end position="153"/>
    </location>
</feature>
<reference evidence="3" key="1">
    <citation type="submission" date="2023-03" db="EMBL/GenBank/DDBJ databases">
        <title>Massive genome expansion in bonnet fungi (Mycena s.s.) driven by repeated elements and novel gene families across ecological guilds.</title>
        <authorList>
            <consortium name="Lawrence Berkeley National Laboratory"/>
            <person name="Harder C.B."/>
            <person name="Miyauchi S."/>
            <person name="Viragh M."/>
            <person name="Kuo A."/>
            <person name="Thoen E."/>
            <person name="Andreopoulos B."/>
            <person name="Lu D."/>
            <person name="Skrede I."/>
            <person name="Drula E."/>
            <person name="Henrissat B."/>
            <person name="Morin E."/>
            <person name="Kohler A."/>
            <person name="Barry K."/>
            <person name="LaButti K."/>
            <person name="Morin E."/>
            <person name="Salamov A."/>
            <person name="Lipzen A."/>
            <person name="Mereny Z."/>
            <person name="Hegedus B."/>
            <person name="Baldrian P."/>
            <person name="Stursova M."/>
            <person name="Weitz H."/>
            <person name="Taylor A."/>
            <person name="Grigoriev I.V."/>
            <person name="Nagy L.G."/>
            <person name="Martin F."/>
            <person name="Kauserud H."/>
        </authorList>
    </citation>
    <scope>NUCLEOTIDE SEQUENCE</scope>
    <source>
        <strain evidence="3">9144</strain>
    </source>
</reference>
<keyword evidence="4" id="KW-1185">Reference proteome</keyword>
<feature type="chain" id="PRO_5042039004" evidence="2">
    <location>
        <begin position="21"/>
        <end position="264"/>
    </location>
</feature>